<evidence type="ECO:0000313" key="1">
    <source>
        <dbReference type="EMBL" id="MBA4505998.1"/>
    </source>
</evidence>
<comment type="caution">
    <text evidence="1">The sequence shown here is derived from an EMBL/GenBank/DDBJ whole genome shotgun (WGS) entry which is preliminary data.</text>
</comment>
<name>A0A838WZ74_9CORY</name>
<accession>A0A838WZ74</accession>
<protein>
    <recommendedName>
        <fullName evidence="3">Phage gp6-like head-tail connector protein</fullName>
    </recommendedName>
</protein>
<proteinExistence type="predicted"/>
<sequence>MNTPRVTADAVANHLALKDPAAARDQLDYAVAAVNEQVARWHGYTPEEPFTPSHLLGGIMLAAHLYRRRNTPGGVEQFNELGVAYVQRSDPHVSQLLGLGAWTPPRVG</sequence>
<reference evidence="1 2" key="1">
    <citation type="submission" date="2020-07" db="EMBL/GenBank/DDBJ databases">
        <authorList>
            <person name="Khare M."/>
        </authorList>
    </citation>
    <scope>NUCLEOTIDE SEQUENCE [LARGE SCALE GENOMIC DNA]</scope>
    <source>
        <strain evidence="1 2">P8776</strain>
    </source>
</reference>
<organism evidence="1 2">
    <name type="scientific">Corynebacterium sanguinis</name>
    <dbReference type="NCBI Taxonomy" id="2594913"/>
    <lineage>
        <taxon>Bacteria</taxon>
        <taxon>Bacillati</taxon>
        <taxon>Actinomycetota</taxon>
        <taxon>Actinomycetes</taxon>
        <taxon>Mycobacteriales</taxon>
        <taxon>Corynebacteriaceae</taxon>
        <taxon>Corynebacterium</taxon>
    </lineage>
</organism>
<dbReference type="EMBL" id="JACEOR010000541">
    <property type="protein sequence ID" value="MBA4505998.1"/>
    <property type="molecule type" value="Genomic_DNA"/>
</dbReference>
<keyword evidence="2" id="KW-1185">Reference proteome</keyword>
<evidence type="ECO:0000313" key="2">
    <source>
        <dbReference type="Proteomes" id="UP000580709"/>
    </source>
</evidence>
<gene>
    <name evidence="1" type="ORF">H0H28_11885</name>
</gene>
<dbReference type="AlphaFoldDB" id="A0A838WZ74"/>
<dbReference type="Proteomes" id="UP000580709">
    <property type="component" value="Unassembled WGS sequence"/>
</dbReference>
<dbReference type="RefSeq" id="WP_181730119.1">
    <property type="nucleotide sequence ID" value="NZ_JACEOR010000541.1"/>
</dbReference>
<evidence type="ECO:0008006" key="3">
    <source>
        <dbReference type="Google" id="ProtNLM"/>
    </source>
</evidence>